<dbReference type="InterPro" id="IPR021255">
    <property type="entry name" value="DUF2807"/>
</dbReference>
<evidence type="ECO:0000313" key="3">
    <source>
        <dbReference type="Proteomes" id="UP000220828"/>
    </source>
</evidence>
<organism evidence="2 3">
    <name type="scientific">Flavobacterium branchiophilum</name>
    <dbReference type="NCBI Taxonomy" id="55197"/>
    <lineage>
        <taxon>Bacteria</taxon>
        <taxon>Pseudomonadati</taxon>
        <taxon>Bacteroidota</taxon>
        <taxon>Flavobacteriia</taxon>
        <taxon>Flavobacteriales</taxon>
        <taxon>Flavobacteriaceae</taxon>
        <taxon>Flavobacterium</taxon>
    </lineage>
</organism>
<feature type="domain" description="Putative auto-transporter adhesin head GIN" evidence="1">
    <location>
        <begin position="24"/>
        <end position="203"/>
    </location>
</feature>
<evidence type="ECO:0000259" key="1">
    <source>
        <dbReference type="Pfam" id="PF10988"/>
    </source>
</evidence>
<dbReference type="AlphaFoldDB" id="A0A2H3KZE3"/>
<sequence>MKKIFILLLLSQSLSSQITKNMCDFNQLKVFDQLNVQLIPSDENVIEIQGDRAEEVQLVNNNGELKLRMGFKKLLKGEDITIKLYFKNLQYIDASEGSYIICDEPIKQTMLDLNTKEGGEIIMILDVERAKVRAVSGGKISISGTTSVLDATIGTGGILDAQKFETTQTAVSITTGGEAAVFATDVVDAKVRAGGTITIFGNPKQVNQKTILGGKIIQSNR</sequence>
<gene>
    <name evidence="2" type="ORF">B0A77_00555</name>
</gene>
<proteinExistence type="predicted"/>
<dbReference type="Gene3D" id="2.160.20.120">
    <property type="match status" value="1"/>
</dbReference>
<dbReference type="OrthoDB" id="704821at2"/>
<accession>A0A2H3KZE3</accession>
<dbReference type="Pfam" id="PF10988">
    <property type="entry name" value="DUF2807"/>
    <property type="match status" value="1"/>
</dbReference>
<dbReference type="RefSeq" id="WP_097553172.1">
    <property type="nucleotide sequence ID" value="NZ_PCMW01000005.1"/>
</dbReference>
<reference evidence="2 3" key="1">
    <citation type="submission" date="2017-09" db="EMBL/GenBank/DDBJ databases">
        <title>Whole genomes of Flavobacteriaceae.</title>
        <authorList>
            <person name="Stine C."/>
            <person name="Li C."/>
            <person name="Tadesse D."/>
        </authorList>
    </citation>
    <scope>NUCLEOTIDE SEQUENCE [LARGE SCALE GENOMIC DNA]</scope>
    <source>
        <strain evidence="2 3">ATCC 35036</strain>
    </source>
</reference>
<name>A0A2H3KZE3_9FLAO</name>
<protein>
    <submittedName>
        <fullName evidence="2">Chaperonin</fullName>
    </submittedName>
</protein>
<dbReference type="Proteomes" id="UP000220828">
    <property type="component" value="Unassembled WGS sequence"/>
</dbReference>
<comment type="caution">
    <text evidence="2">The sequence shown here is derived from an EMBL/GenBank/DDBJ whole genome shotgun (WGS) entry which is preliminary data.</text>
</comment>
<dbReference type="EMBL" id="PCMW01000005">
    <property type="protein sequence ID" value="PDS27054.1"/>
    <property type="molecule type" value="Genomic_DNA"/>
</dbReference>
<evidence type="ECO:0000313" key="2">
    <source>
        <dbReference type="EMBL" id="PDS27054.1"/>
    </source>
</evidence>